<dbReference type="AlphaFoldDB" id="A0A7M7KUC6"/>
<dbReference type="InterPro" id="IPR042529">
    <property type="entry name" value="IF_2B-like_C"/>
</dbReference>
<dbReference type="GO" id="GO:0019509">
    <property type="term" value="P:L-methionine salvage from methylthioadenosine"/>
    <property type="evidence" value="ECO:0007669"/>
    <property type="project" value="UniProtKB-UniRule"/>
</dbReference>
<dbReference type="EnsemblMetazoa" id="XM_022813236">
    <property type="protein sequence ID" value="XP_022668971"/>
    <property type="gene ID" value="LOC111253595"/>
</dbReference>
<dbReference type="Gene3D" id="3.40.50.10470">
    <property type="entry name" value="Translation initiation factor eif-2b, domain 2"/>
    <property type="match status" value="1"/>
</dbReference>
<evidence type="ECO:0000256" key="3">
    <source>
        <dbReference type="ARBA" id="ARBA00023167"/>
    </source>
</evidence>
<dbReference type="HAMAP" id="MF_01678">
    <property type="entry name" value="Salvage_MtnA"/>
    <property type="match status" value="1"/>
</dbReference>
<name>A0A7M7KUC6_VARDE</name>
<dbReference type="EnsemblMetazoa" id="XM_022813237">
    <property type="protein sequence ID" value="XP_022668972"/>
    <property type="gene ID" value="LOC111253595"/>
</dbReference>
<evidence type="ECO:0000256" key="1">
    <source>
        <dbReference type="ARBA" id="ARBA00022490"/>
    </source>
</evidence>
<keyword evidence="2 6" id="KW-0028">Amino-acid biosynthesis</keyword>
<feature type="site" description="Transition state stabilizer" evidence="6">
    <location>
        <position position="171"/>
    </location>
</feature>
<dbReference type="InterPro" id="IPR000649">
    <property type="entry name" value="IF-2B-related"/>
</dbReference>
<dbReference type="Gene3D" id="1.20.120.420">
    <property type="entry name" value="translation initiation factor eif-2b, domain 1"/>
    <property type="match status" value="1"/>
</dbReference>
<dbReference type="NCBIfam" id="TIGR00512">
    <property type="entry name" value="salvage_mtnA"/>
    <property type="match status" value="1"/>
</dbReference>
<comment type="pathway">
    <text evidence="6">Amino-acid biosynthesis; L-methionine biosynthesis via salvage pathway; L-methionine from S-methyl-5-thio-alpha-D-ribose 1-phosphate: step 1/6.</text>
</comment>
<dbReference type="Proteomes" id="UP000594260">
    <property type="component" value="Unplaced"/>
</dbReference>
<comment type="similarity">
    <text evidence="6">Belongs to the eIF-2B alpha/beta/delta subunits family. MtnA subfamily.</text>
</comment>
<comment type="catalytic activity">
    <reaction evidence="6">
        <text>5-(methylsulfanyl)-alpha-D-ribose 1-phosphate = 5-(methylsulfanyl)-D-ribulose 1-phosphate</text>
        <dbReference type="Rhea" id="RHEA:19989"/>
        <dbReference type="ChEBI" id="CHEBI:58533"/>
        <dbReference type="ChEBI" id="CHEBI:58548"/>
        <dbReference type="EC" id="5.3.1.23"/>
    </reaction>
</comment>
<dbReference type="InterPro" id="IPR005251">
    <property type="entry name" value="IF-M1Pi"/>
</dbReference>
<keyword evidence="8" id="KW-1185">Reference proteome</keyword>
<dbReference type="InterPro" id="IPR037171">
    <property type="entry name" value="NagB/RpiA_transferase-like"/>
</dbReference>
<keyword evidence="1 6" id="KW-0963">Cytoplasm</keyword>
<dbReference type="UniPathway" id="UPA00904">
    <property type="reaction ID" value="UER00874"/>
</dbReference>
<dbReference type="InterPro" id="IPR027363">
    <property type="entry name" value="M1Pi_N"/>
</dbReference>
<dbReference type="Pfam" id="PF01008">
    <property type="entry name" value="IF-2B"/>
    <property type="match status" value="1"/>
</dbReference>
<accession>A0A7M7KUC6</accession>
<keyword evidence="3 6" id="KW-0486">Methionine biosynthesis</keyword>
<dbReference type="SUPFAM" id="SSF100950">
    <property type="entry name" value="NagB/RpiA/CoA transferase-like"/>
    <property type="match status" value="1"/>
</dbReference>
<dbReference type="RefSeq" id="XP_022668972.1">
    <property type="nucleotide sequence ID" value="XM_022813237.1"/>
</dbReference>
<evidence type="ECO:0000313" key="8">
    <source>
        <dbReference type="Proteomes" id="UP000594260"/>
    </source>
</evidence>
<dbReference type="GeneID" id="111253595"/>
<dbReference type="EC" id="5.3.1.23" evidence="6"/>
<organism evidence="7 8">
    <name type="scientific">Varroa destructor</name>
    <name type="common">Honeybee mite</name>
    <dbReference type="NCBI Taxonomy" id="109461"/>
    <lineage>
        <taxon>Eukaryota</taxon>
        <taxon>Metazoa</taxon>
        <taxon>Ecdysozoa</taxon>
        <taxon>Arthropoda</taxon>
        <taxon>Chelicerata</taxon>
        <taxon>Arachnida</taxon>
        <taxon>Acari</taxon>
        <taxon>Parasitiformes</taxon>
        <taxon>Mesostigmata</taxon>
        <taxon>Gamasina</taxon>
        <taxon>Dermanyssoidea</taxon>
        <taxon>Varroidae</taxon>
        <taxon>Varroa</taxon>
    </lineage>
</organism>
<dbReference type="GO" id="GO:0046523">
    <property type="term" value="F:S-methyl-5-thioribose-1-phosphate isomerase activity"/>
    <property type="evidence" value="ECO:0007669"/>
    <property type="project" value="UniProtKB-UniRule"/>
</dbReference>
<dbReference type="FunFam" id="3.40.50.10470:FF:000003">
    <property type="entry name" value="Methylthioribose-1-phosphate isomerase"/>
    <property type="match status" value="1"/>
</dbReference>
<dbReference type="GO" id="GO:0005737">
    <property type="term" value="C:cytoplasm"/>
    <property type="evidence" value="ECO:0007669"/>
    <property type="project" value="UniProtKB-SubCell"/>
</dbReference>
<reference evidence="7" key="1">
    <citation type="submission" date="2021-01" db="UniProtKB">
        <authorList>
            <consortium name="EnsemblMetazoa"/>
        </authorList>
    </citation>
    <scope>IDENTIFICATION</scope>
</reference>
<dbReference type="EnsemblMetazoa" id="XM_022813238">
    <property type="protein sequence ID" value="XP_022668973"/>
    <property type="gene ID" value="LOC111253595"/>
</dbReference>
<dbReference type="OrthoDB" id="2461at2759"/>
<proteinExistence type="inferred from homology"/>
<dbReference type="RefSeq" id="XP_022668970.1">
    <property type="nucleotide sequence ID" value="XM_022813235.1"/>
</dbReference>
<comment type="function">
    <text evidence="6">Catalyzes the interconversion of methylthioribose-1-phosphate (MTR-1-P) into methylthioribulose-1-phosphate (MTRu-1-P).</text>
</comment>
<evidence type="ECO:0000256" key="6">
    <source>
        <dbReference type="HAMAP-Rule" id="MF_03119"/>
    </source>
</evidence>
<dbReference type="GO" id="GO:0005634">
    <property type="term" value="C:nucleus"/>
    <property type="evidence" value="ECO:0007669"/>
    <property type="project" value="UniProtKB-SubCell"/>
</dbReference>
<dbReference type="FunCoup" id="A0A7M7KUC6">
    <property type="interactions" value="1479"/>
</dbReference>
<evidence type="ECO:0000313" key="7">
    <source>
        <dbReference type="EnsemblMetazoa" id="XP_022668972"/>
    </source>
</evidence>
<dbReference type="KEGG" id="vde:111253595"/>
<evidence type="ECO:0000256" key="2">
    <source>
        <dbReference type="ARBA" id="ARBA00022605"/>
    </source>
</evidence>
<dbReference type="OMA" id="CETRPLN"/>
<dbReference type="NCBIfam" id="TIGR00524">
    <property type="entry name" value="eIF-2B_rel"/>
    <property type="match status" value="1"/>
</dbReference>
<feature type="active site" description="Proton donor" evidence="6">
    <location>
        <position position="251"/>
    </location>
</feature>
<protein>
    <recommendedName>
        <fullName evidence="6">Methylthioribose-1-phosphate isomerase</fullName>
        <shortName evidence="6">M1Pi</shortName>
        <shortName evidence="6">MTR-1-P isomerase</shortName>
        <ecNumber evidence="6">5.3.1.23</ecNumber>
    </recommendedName>
    <alternativeName>
        <fullName evidence="6">S-methyl-5-thioribose-1-phosphate isomerase</fullName>
    </alternativeName>
    <alternativeName>
        <fullName evidence="6">Translation initiation factor eIF-2B subunit alpha/beta/delta-like protein</fullName>
    </alternativeName>
</protein>
<keyword evidence="4 6" id="KW-0413">Isomerase</keyword>
<dbReference type="PANTHER" id="PTHR43475:SF1">
    <property type="entry name" value="METHYLTHIORIBOSE-1-PHOSPHATE ISOMERASE"/>
    <property type="match status" value="1"/>
</dbReference>
<evidence type="ECO:0000256" key="5">
    <source>
        <dbReference type="ARBA" id="ARBA00023242"/>
    </source>
</evidence>
<comment type="subcellular location">
    <subcellularLocation>
        <location evidence="6">Cytoplasm</location>
    </subcellularLocation>
    <subcellularLocation>
        <location evidence="6">Nucleus</location>
    </subcellularLocation>
</comment>
<dbReference type="NCBIfam" id="NF004326">
    <property type="entry name" value="PRK05720.1"/>
    <property type="match status" value="1"/>
</dbReference>
<dbReference type="RefSeq" id="XP_022668971.1">
    <property type="nucleotide sequence ID" value="XM_022813236.1"/>
</dbReference>
<dbReference type="RefSeq" id="XP_022668973.1">
    <property type="nucleotide sequence ID" value="XM_022813238.1"/>
</dbReference>
<evidence type="ECO:0000256" key="4">
    <source>
        <dbReference type="ARBA" id="ARBA00023235"/>
    </source>
</evidence>
<keyword evidence="5 6" id="KW-0539">Nucleus</keyword>
<dbReference type="FunFam" id="1.20.120.420:FF:000003">
    <property type="entry name" value="Methylthioribose-1-phosphate isomerase"/>
    <property type="match status" value="1"/>
</dbReference>
<dbReference type="InterPro" id="IPR011559">
    <property type="entry name" value="Initiation_fac_2B_a/b/d"/>
</dbReference>
<dbReference type="InParanoid" id="A0A7M7KUC6"/>
<dbReference type="EnsemblMetazoa" id="XM_022813235">
    <property type="protein sequence ID" value="XP_022668970"/>
    <property type="gene ID" value="LOC111253595"/>
</dbReference>
<dbReference type="PANTHER" id="PTHR43475">
    <property type="entry name" value="METHYLTHIORIBOSE-1-PHOSPHATE ISOMERASE"/>
    <property type="match status" value="1"/>
</dbReference>
<sequence length="366" mass="40342">MSTSSEKCTAIFYKRGSLGILDQLLLPEESRVLPIATTQDAWKAIQTMQVRGAPAIAIVGILSVAIELNRFASMDKKEIHENISNWLDYLVTSRPTAVNMRNAAQQFKVLSSRLLEDPAVDGQAHKLRIIEAAEKMFEKDVQTNRHIGKHGAEFILRGLKPSDKVTVLTVCNTGSLATAGYGTALGVIRSLHEAGRLEEVICTETRPYNQGERLTAYELMTEKMPATMICDNMVSFLMKRKNINAVIVGADRVAANGDTANKIGTYQAAIVAKYHEVPFYVACPSTTVDPTMRSGDEIPIEERPGREITTRTDIPCWNPAFDITSHTLITGGIITECGVFAPGSSEWKRFIDGCRCQRTENENGEC</sequence>